<evidence type="ECO:0000313" key="3">
    <source>
        <dbReference type="EMBL" id="MEK8049188.1"/>
    </source>
</evidence>
<evidence type="ECO:0000256" key="1">
    <source>
        <dbReference type="SAM" id="MobiDB-lite"/>
    </source>
</evidence>
<keyword evidence="4" id="KW-1185">Reference proteome</keyword>
<feature type="chain" id="PRO_5045255487" description="Lipoprotein" evidence="2">
    <location>
        <begin position="31"/>
        <end position="156"/>
    </location>
</feature>
<dbReference type="EMBL" id="JBBUTH010000001">
    <property type="protein sequence ID" value="MEK8049188.1"/>
    <property type="molecule type" value="Genomic_DNA"/>
</dbReference>
<evidence type="ECO:0000256" key="2">
    <source>
        <dbReference type="SAM" id="SignalP"/>
    </source>
</evidence>
<dbReference type="PROSITE" id="PS51318">
    <property type="entry name" value="TAT"/>
    <property type="match status" value="1"/>
</dbReference>
<sequence>MTTPRRFTWRAAAAVLCGAAAIGGWPAAHAADVGVSIGISQPGVYGRIDIGRFPQPTVVVTQPVVVAPVRHAPPPVYLWVPPGHQKHWAKHCRAYGACGVPVYFVRDDWYRQHVMVDRHDWAPPHEHRDDRRHGGRHEGRGEGRGDGRGERHGHRD</sequence>
<dbReference type="Proteomes" id="UP001365405">
    <property type="component" value="Unassembled WGS sequence"/>
</dbReference>
<keyword evidence="2" id="KW-0732">Signal</keyword>
<dbReference type="InterPro" id="IPR006311">
    <property type="entry name" value="TAT_signal"/>
</dbReference>
<reference evidence="3 4" key="1">
    <citation type="submission" date="2024-04" db="EMBL/GenBank/DDBJ databases">
        <title>Novel species of the genus Ideonella isolated from streams.</title>
        <authorList>
            <person name="Lu H."/>
        </authorList>
    </citation>
    <scope>NUCLEOTIDE SEQUENCE [LARGE SCALE GENOMIC DNA]</scope>
    <source>
        <strain evidence="3 4">DXS22W</strain>
    </source>
</reference>
<evidence type="ECO:0008006" key="5">
    <source>
        <dbReference type="Google" id="ProtNLM"/>
    </source>
</evidence>
<organism evidence="3 4">
    <name type="scientific">Pseudaquabacterium inlustre</name>
    <dbReference type="NCBI Taxonomy" id="2984192"/>
    <lineage>
        <taxon>Bacteria</taxon>
        <taxon>Pseudomonadati</taxon>
        <taxon>Pseudomonadota</taxon>
        <taxon>Betaproteobacteria</taxon>
        <taxon>Burkholderiales</taxon>
        <taxon>Sphaerotilaceae</taxon>
        <taxon>Pseudaquabacterium</taxon>
    </lineage>
</organism>
<feature type="compositionally biased region" description="Basic and acidic residues" evidence="1">
    <location>
        <begin position="121"/>
        <end position="150"/>
    </location>
</feature>
<comment type="caution">
    <text evidence="3">The sequence shown here is derived from an EMBL/GenBank/DDBJ whole genome shotgun (WGS) entry which is preliminary data.</text>
</comment>
<name>A0ABU9CBQ3_9BURK</name>
<dbReference type="RefSeq" id="WP_341408858.1">
    <property type="nucleotide sequence ID" value="NZ_JBBUTH010000001.1"/>
</dbReference>
<accession>A0ABU9CBQ3</accession>
<proteinExistence type="predicted"/>
<feature type="region of interest" description="Disordered" evidence="1">
    <location>
        <begin position="121"/>
        <end position="156"/>
    </location>
</feature>
<gene>
    <name evidence="3" type="ORF">AACH10_02950</name>
</gene>
<feature type="signal peptide" evidence="2">
    <location>
        <begin position="1"/>
        <end position="30"/>
    </location>
</feature>
<evidence type="ECO:0000313" key="4">
    <source>
        <dbReference type="Proteomes" id="UP001365405"/>
    </source>
</evidence>
<protein>
    <recommendedName>
        <fullName evidence="5">Lipoprotein</fullName>
    </recommendedName>
</protein>